<dbReference type="EMBL" id="CAJHNJ030000005">
    <property type="protein sequence ID" value="CAG9097974.1"/>
    <property type="molecule type" value="Genomic_DNA"/>
</dbReference>
<reference evidence="2" key="1">
    <citation type="submission" date="2020-11" db="EMBL/GenBank/DDBJ databases">
        <authorList>
            <person name="Whiteford S."/>
        </authorList>
    </citation>
    <scope>NUCLEOTIDE SEQUENCE</scope>
</reference>
<evidence type="ECO:0000259" key="1">
    <source>
        <dbReference type="Pfam" id="PF22597"/>
    </source>
</evidence>
<comment type="caution">
    <text evidence="2">The sequence shown here is derived from an EMBL/GenBank/DDBJ whole genome shotgun (WGS) entry which is preliminary data.</text>
</comment>
<dbReference type="FunFam" id="1.20.920.30:FF:000002">
    <property type="entry name" value="Dynein axonemal heavy chain 3"/>
    <property type="match status" value="1"/>
</dbReference>
<dbReference type="GO" id="GO:0007018">
    <property type="term" value="P:microtubule-based movement"/>
    <property type="evidence" value="ECO:0007669"/>
    <property type="project" value="InterPro"/>
</dbReference>
<proteinExistence type="predicted"/>
<feature type="domain" description="Dynein 2 heavy chain 1 cytoplasmic ATPase lid" evidence="1">
    <location>
        <begin position="56"/>
        <end position="134"/>
    </location>
</feature>
<dbReference type="AlphaFoldDB" id="A0A8S4DFU7"/>
<dbReference type="SUPFAM" id="SSF52540">
    <property type="entry name" value="P-loop containing nucleoside triphosphate hydrolases"/>
    <property type="match status" value="1"/>
</dbReference>
<dbReference type="PANTHER" id="PTHR22878">
    <property type="entry name" value="DYNEIN HEAVY CHAIN 6, AXONEMAL-LIKE-RELATED"/>
    <property type="match status" value="1"/>
</dbReference>
<evidence type="ECO:0000313" key="3">
    <source>
        <dbReference type="Proteomes" id="UP000653454"/>
    </source>
</evidence>
<sequence length="327" mass="37901">MSKPTPGAKLVTPRFSRHFSFFCIDEFDEETLQVIFNRIMLWHLDTRGFSKDFDPCIEEIVQGTLEVYKQCRLNLLPTPSKSHYTFNLRDFSRVILGVLLSVPEVTPDLQSMKRLWIHECLRVFSDRLVAVEDRRWLAACLRGATATHLHDDFDVLLARLTDQPGHKWLRVFSSRLVAGEDRRWLAACLRGATATRLHDDFDVLLARLTDQPGHKSLLTHEWLRVFSSRLVAGEDRRWLAACLRGATATRLHDHFDVLLARLTDQPGHKIDEQDLRKLIYCDFANPKADSRFYMETTNMEHLSSTVEAFLVEFNNMSKKPMNLVLFT</sequence>
<dbReference type="PANTHER" id="PTHR22878:SF66">
    <property type="entry name" value="DYNEIN AXONEMAL HEAVY CHAIN 7"/>
    <property type="match status" value="1"/>
</dbReference>
<dbReference type="GO" id="GO:0030286">
    <property type="term" value="C:dynein complex"/>
    <property type="evidence" value="ECO:0007669"/>
    <property type="project" value="InterPro"/>
</dbReference>
<dbReference type="Gene3D" id="1.20.920.30">
    <property type="match status" value="2"/>
</dbReference>
<dbReference type="GO" id="GO:0045505">
    <property type="term" value="F:dynein intermediate chain binding"/>
    <property type="evidence" value="ECO:0007669"/>
    <property type="project" value="InterPro"/>
</dbReference>
<organism evidence="2 3">
    <name type="scientific">Plutella xylostella</name>
    <name type="common">Diamondback moth</name>
    <name type="synonym">Plutella maculipennis</name>
    <dbReference type="NCBI Taxonomy" id="51655"/>
    <lineage>
        <taxon>Eukaryota</taxon>
        <taxon>Metazoa</taxon>
        <taxon>Ecdysozoa</taxon>
        <taxon>Arthropoda</taxon>
        <taxon>Hexapoda</taxon>
        <taxon>Insecta</taxon>
        <taxon>Pterygota</taxon>
        <taxon>Neoptera</taxon>
        <taxon>Endopterygota</taxon>
        <taxon>Lepidoptera</taxon>
        <taxon>Glossata</taxon>
        <taxon>Ditrysia</taxon>
        <taxon>Yponomeutoidea</taxon>
        <taxon>Plutellidae</taxon>
        <taxon>Plutella</taxon>
    </lineage>
</organism>
<gene>
    <name evidence="2" type="ORF">PLXY2_LOCUS2139</name>
</gene>
<evidence type="ECO:0000313" key="2">
    <source>
        <dbReference type="EMBL" id="CAG9097974.1"/>
    </source>
</evidence>
<keyword evidence="3" id="KW-1185">Reference proteome</keyword>
<dbReference type="InterPro" id="IPR026983">
    <property type="entry name" value="DHC"/>
</dbReference>
<name>A0A8S4DFU7_PLUXY</name>
<accession>A0A8S4DFU7</accession>
<dbReference type="InterPro" id="IPR027417">
    <property type="entry name" value="P-loop_NTPase"/>
</dbReference>
<protein>
    <submittedName>
        <fullName evidence="2">(diamondback moth) hypothetical protein</fullName>
    </submittedName>
</protein>
<dbReference type="Proteomes" id="UP000653454">
    <property type="component" value="Unassembled WGS sequence"/>
</dbReference>
<dbReference type="InterPro" id="IPR054354">
    <property type="entry name" value="DYNC2H1-like_lid"/>
</dbReference>
<dbReference type="GO" id="GO:0051959">
    <property type="term" value="F:dynein light intermediate chain binding"/>
    <property type="evidence" value="ECO:0007669"/>
    <property type="project" value="InterPro"/>
</dbReference>
<dbReference type="Pfam" id="PF22597">
    <property type="entry name" value="DYN_lid"/>
    <property type="match status" value="1"/>
</dbReference>